<dbReference type="InterPro" id="IPR028994">
    <property type="entry name" value="Integrin_alpha_N"/>
</dbReference>
<sequence>MVAHPRPAILTWGSKLQLWPLDGGKPKTIQDQSDYGPGGCVVDVDGDGQDDLLVQQRPGSSPLVLLKAPSWRPRIVEKETDFHDCLEFTLAGRRGVLIPHFNSQLRFYLLPGFEYKEIYSIYTASQQGGMILHDVDHDGLPDLFLGNYWVKNPGQLDVDWRLYAVNIFHDTPTAALAAFGMWKDDWLFWGETTAKNARIVAYEPPVDRKQLWIEHRLEPLDEPRAILVHPQGVFIGHADGVVLESLEGSSWRRTTIAKGMRVLKLFNDRDNVIALTPEGPRWVFPLR</sequence>
<dbReference type="KEGG" id="pfer:IRI77_28345"/>
<evidence type="ECO:0000313" key="1">
    <source>
        <dbReference type="EMBL" id="QOY86669.1"/>
    </source>
</evidence>
<dbReference type="RefSeq" id="WP_194448338.1">
    <property type="nucleotide sequence ID" value="NZ_CP063849.1"/>
</dbReference>
<keyword evidence="2" id="KW-1185">Reference proteome</keyword>
<organism evidence="1 2">
    <name type="scientific">Paludibaculum fermentans</name>
    <dbReference type="NCBI Taxonomy" id="1473598"/>
    <lineage>
        <taxon>Bacteria</taxon>
        <taxon>Pseudomonadati</taxon>
        <taxon>Acidobacteriota</taxon>
        <taxon>Terriglobia</taxon>
        <taxon>Bryobacterales</taxon>
        <taxon>Bryobacteraceae</taxon>
        <taxon>Paludibaculum</taxon>
    </lineage>
</organism>
<name>A0A7S7NP36_PALFE</name>
<gene>
    <name evidence="1" type="ORF">IRI77_28345</name>
</gene>
<accession>A0A7S7NP36</accession>
<dbReference type="Gene3D" id="2.130.10.130">
    <property type="entry name" value="Integrin alpha, N-terminal"/>
    <property type="match status" value="1"/>
</dbReference>
<dbReference type="EMBL" id="CP063849">
    <property type="protein sequence ID" value="QOY86669.1"/>
    <property type="molecule type" value="Genomic_DNA"/>
</dbReference>
<dbReference type="AlphaFoldDB" id="A0A7S7NP36"/>
<dbReference type="Proteomes" id="UP000593892">
    <property type="component" value="Chromosome"/>
</dbReference>
<protein>
    <recommendedName>
        <fullName evidence="3">FG-GAP repeat protein</fullName>
    </recommendedName>
</protein>
<proteinExistence type="predicted"/>
<evidence type="ECO:0008006" key="3">
    <source>
        <dbReference type="Google" id="ProtNLM"/>
    </source>
</evidence>
<evidence type="ECO:0000313" key="2">
    <source>
        <dbReference type="Proteomes" id="UP000593892"/>
    </source>
</evidence>
<dbReference type="SUPFAM" id="SSF69318">
    <property type="entry name" value="Integrin alpha N-terminal domain"/>
    <property type="match status" value="1"/>
</dbReference>
<reference evidence="1 2" key="1">
    <citation type="submission" date="2020-10" db="EMBL/GenBank/DDBJ databases">
        <title>Complete genome sequence of Paludibaculum fermentans P105T, a facultatively anaerobic acidobacterium capable of dissimilatory Fe(III) reduction.</title>
        <authorList>
            <person name="Dedysh S.N."/>
            <person name="Beletsky A.V."/>
            <person name="Kulichevskaya I.S."/>
            <person name="Mardanov A.V."/>
            <person name="Ravin N.V."/>
        </authorList>
    </citation>
    <scope>NUCLEOTIDE SEQUENCE [LARGE SCALE GENOMIC DNA]</scope>
    <source>
        <strain evidence="1 2">P105</strain>
    </source>
</reference>